<dbReference type="AlphaFoldDB" id="A0A0F9T4C6"/>
<gene>
    <name evidence="2" type="ORF">LCGC14_0437920</name>
</gene>
<organism evidence="2">
    <name type="scientific">marine sediment metagenome</name>
    <dbReference type="NCBI Taxonomy" id="412755"/>
    <lineage>
        <taxon>unclassified sequences</taxon>
        <taxon>metagenomes</taxon>
        <taxon>ecological metagenomes</taxon>
    </lineage>
</organism>
<name>A0A0F9T4C6_9ZZZZ</name>
<proteinExistence type="predicted"/>
<dbReference type="InterPro" id="IPR059019">
    <property type="entry name" value="WHD_CapW"/>
</dbReference>
<protein>
    <recommendedName>
        <fullName evidence="1">DNA-binding transcriptional repressor CapW winged helix-turn-helix domain-containing protein</fullName>
    </recommendedName>
</protein>
<accession>A0A0F9T4C6</accession>
<evidence type="ECO:0000259" key="1">
    <source>
        <dbReference type="Pfam" id="PF26109"/>
    </source>
</evidence>
<comment type="caution">
    <text evidence="2">The sequence shown here is derived from an EMBL/GenBank/DDBJ whole genome shotgun (WGS) entry which is preliminary data.</text>
</comment>
<dbReference type="EMBL" id="LAZR01000420">
    <property type="protein sequence ID" value="KKN69692.1"/>
    <property type="molecule type" value="Genomic_DNA"/>
</dbReference>
<evidence type="ECO:0000313" key="2">
    <source>
        <dbReference type="EMBL" id="KKN69692.1"/>
    </source>
</evidence>
<feature type="domain" description="DNA-binding transcriptional repressor CapW winged helix-turn-helix" evidence="1">
    <location>
        <begin position="19"/>
        <end position="67"/>
    </location>
</feature>
<sequence>MNWFASHRQEWIADMLRVYGFINRFHLARKFGISTAQAANDFRAFHENNPDAMKYDARKKIYYATDAPKALIDNT</sequence>
<dbReference type="Pfam" id="PF26109">
    <property type="entry name" value="WHD_BrxR"/>
    <property type="match status" value="1"/>
</dbReference>
<reference evidence="2" key="1">
    <citation type="journal article" date="2015" name="Nature">
        <title>Complex archaea that bridge the gap between prokaryotes and eukaryotes.</title>
        <authorList>
            <person name="Spang A."/>
            <person name="Saw J.H."/>
            <person name="Jorgensen S.L."/>
            <person name="Zaremba-Niedzwiedzka K."/>
            <person name="Martijn J."/>
            <person name="Lind A.E."/>
            <person name="van Eijk R."/>
            <person name="Schleper C."/>
            <person name="Guy L."/>
            <person name="Ettema T.J."/>
        </authorList>
    </citation>
    <scope>NUCLEOTIDE SEQUENCE</scope>
</reference>